<feature type="compositionally biased region" description="Acidic residues" evidence="3">
    <location>
        <begin position="185"/>
        <end position="198"/>
    </location>
</feature>
<feature type="repeat" description="ANK" evidence="2">
    <location>
        <begin position="902"/>
        <end position="934"/>
    </location>
</feature>
<evidence type="ECO:0000313" key="5">
    <source>
        <dbReference type="EMBL" id="KZL75124.1"/>
    </source>
</evidence>
<keyword evidence="6" id="KW-1185">Reference proteome</keyword>
<dbReference type="PROSITE" id="PS50297">
    <property type="entry name" value="ANK_REP_REGION"/>
    <property type="match status" value="10"/>
</dbReference>
<keyword evidence="2" id="KW-0040">ANK repeat</keyword>
<dbReference type="InterPro" id="IPR000845">
    <property type="entry name" value="Nucleoside_phosphorylase_d"/>
</dbReference>
<dbReference type="InterPro" id="IPR002110">
    <property type="entry name" value="Ankyrin_rpt"/>
</dbReference>
<evidence type="ECO:0000256" key="3">
    <source>
        <dbReference type="SAM" id="MobiDB-lite"/>
    </source>
</evidence>
<evidence type="ECO:0000259" key="4">
    <source>
        <dbReference type="PROSITE" id="PS50837"/>
    </source>
</evidence>
<dbReference type="PROSITE" id="PS50088">
    <property type="entry name" value="ANK_REPEAT"/>
    <property type="match status" value="11"/>
</dbReference>
<proteinExistence type="predicted"/>
<evidence type="ECO:0000256" key="2">
    <source>
        <dbReference type="PROSITE-ProRule" id="PRU00023"/>
    </source>
</evidence>
<dbReference type="SMART" id="SM00248">
    <property type="entry name" value="ANK"/>
    <property type="match status" value="11"/>
</dbReference>
<dbReference type="Pfam" id="PF00023">
    <property type="entry name" value="Ank"/>
    <property type="match status" value="1"/>
</dbReference>
<evidence type="ECO:0000256" key="1">
    <source>
        <dbReference type="ARBA" id="ARBA00022737"/>
    </source>
</evidence>
<feature type="repeat" description="ANK" evidence="2">
    <location>
        <begin position="1200"/>
        <end position="1232"/>
    </location>
</feature>
<dbReference type="Pfam" id="PF22939">
    <property type="entry name" value="WHD_GPIID"/>
    <property type="match status" value="1"/>
</dbReference>
<dbReference type="Pfam" id="PF12796">
    <property type="entry name" value="Ank_2"/>
    <property type="match status" value="3"/>
</dbReference>
<dbReference type="Gene3D" id="3.40.50.1580">
    <property type="entry name" value="Nucleoside phosphorylase domain"/>
    <property type="match status" value="1"/>
</dbReference>
<dbReference type="SUPFAM" id="SSF52540">
    <property type="entry name" value="P-loop containing nucleoside triphosphate hydrolases"/>
    <property type="match status" value="1"/>
</dbReference>
<dbReference type="SUPFAM" id="SSF53167">
    <property type="entry name" value="Purine and uridine phosphorylases"/>
    <property type="match status" value="1"/>
</dbReference>
<dbReference type="InterPro" id="IPR007111">
    <property type="entry name" value="NACHT_NTPase"/>
</dbReference>
<dbReference type="InterPro" id="IPR027417">
    <property type="entry name" value="P-loop_NTPase"/>
</dbReference>
<dbReference type="Proteomes" id="UP000076552">
    <property type="component" value="Unassembled WGS sequence"/>
</dbReference>
<reference evidence="5 6" key="1">
    <citation type="submission" date="2015-06" db="EMBL/GenBank/DDBJ databases">
        <title>Survival trade-offs in plant roots during colonization by closely related pathogenic and mutualistic fungi.</title>
        <authorList>
            <person name="Hacquard S."/>
            <person name="Kracher B."/>
            <person name="Hiruma K."/>
            <person name="Weinman A."/>
            <person name="Muench P."/>
            <person name="Garrido Oter R."/>
            <person name="Ver Loren van Themaat E."/>
            <person name="Dallerey J.-F."/>
            <person name="Damm U."/>
            <person name="Henrissat B."/>
            <person name="Lespinet O."/>
            <person name="Thon M."/>
            <person name="Kemen E."/>
            <person name="McHardy A.C."/>
            <person name="Schulze-Lefert P."/>
            <person name="O'Connell R.J."/>
        </authorList>
    </citation>
    <scope>NUCLEOTIDE SEQUENCE [LARGE SCALE GENOMIC DNA]</scope>
    <source>
        <strain evidence="5 6">0861</strain>
    </source>
</reference>
<dbReference type="Pfam" id="PF01048">
    <property type="entry name" value="PNP_UDP_1"/>
    <property type="match status" value="1"/>
</dbReference>
<feature type="repeat" description="ANK" evidence="2">
    <location>
        <begin position="1128"/>
        <end position="1166"/>
    </location>
</feature>
<sequence length="1306" mass="144377">MLDETHPDLPKAPNDHNAYTLGSIGEHNIVIACLPKGQYGTASAAVVATRMLMTFPAIKFGLMVGIGGGVPVKVRLGDVVVGTPTGQFPGVVQWDLGKATNGGSFQRTGALNNPPAVMTTALQKLESHHELHGSKVSEYLEDMVRKYPRLEYKYARSATLKDVLFKSEYAHVDKIPTGSGGTAFENEEDEEQEEDEGEGGCPHCDRSNTRKRKPRTHMKVHYGLIASGNQVIKDAVRRDKLNKDLGGDVLCIEMEAAGLVNNFPCLVIRGICDYADSHKNKVWQEHAAAVAAAFARELLECVQSRDVDKERSVLEQIPELQRKVQELHSATSAIGDDVKQLGILAQSAADQKILDWLIPVDYGSQQSDTLRRRQEGTGEWFLASEEYRLWLETPGQTLFCPGMPGAGKTVLTSAVVDNLTTRYSADLSIGVAYVYFNFRQQRTQQVEDMLSSLLKQLAWARHSLPESIRDLHTKHHRSRTRPSETEISQALSEVSKSFSRVFFVVDAVDECQADGCQPKFLSALFNLVKSSSVRANMFATSRFMPDIESKFEGSPMREIKAVDQDVCRYIQQYLPEICTRITPLPGLESEITNGIVSAVSGMFLLAQLYLASLRDTTSVAEVRTILKGFQIQQSARNGMENAIERAYDQAYDDAMIRLDGQTPKLRDLGRRVISWIANARRPLKIKEIQHALAIQMESPYFDCDNIREVSIMLSVCAGLVTVDQDSNIIRLVHYTAQEFFQRKKVRENLDDHFHMTETCIEYLKFALNRCSLPTSPSQFASSELAQTYPLTSYAHHNWGYHASKATTLSQRVIDFLLNHEKPAKLHKSLRFGSITTPTTPLEWAAYHGILKAIDRFHKIELNTNAGVSFSRSMALHWAIHQGQVESVEYLLGLGATLRQNEKKETPLHLAAYRGKTAVIAMLLARGANINAVNSSGWSPLDIASKQGDLDVIKLLLEKGASLSVDTTYNSNPAVVATLIKYGVDNNAADPGGKRLLDIASNKGDLDVVKVLLEKGVSIWADTIYNSDLAVMTALIECGVDINAADPGGKRPLDIALQRGDLDRVKLLLQKGASIDAADTFGHLLLEKGAVFTKGFSGYLPISKAARDGYFRLLKYLIHNGADVNLRTDGKTPLHYLAKHYTNWRADIPGLVSLLIEKGADIEAKDEDGQTPLFHACRFRNDAVARLLIEKGADIEVKDKNGRTPLANACLFRKDAVARLLIEKGADIEVKDKNGRTPLANVCLSRYDAVARLLVEKGADIEAKDNDGRTPLANAIISQNQRVIRLLINTGANVQAADKRDSPFSDC</sequence>
<accession>A0A166VZ99</accession>
<dbReference type="InterPro" id="IPR056884">
    <property type="entry name" value="NPHP3-like_N"/>
</dbReference>
<dbReference type="GO" id="GO:0009116">
    <property type="term" value="P:nucleoside metabolic process"/>
    <property type="evidence" value="ECO:0007669"/>
    <property type="project" value="InterPro"/>
</dbReference>
<feature type="repeat" description="ANK" evidence="2">
    <location>
        <begin position="1167"/>
        <end position="1199"/>
    </location>
</feature>
<dbReference type="InterPro" id="IPR053137">
    <property type="entry name" value="NLR-like"/>
</dbReference>
<dbReference type="EMBL" id="LFIV01000026">
    <property type="protein sequence ID" value="KZL75124.1"/>
    <property type="molecule type" value="Genomic_DNA"/>
</dbReference>
<dbReference type="SUPFAM" id="SSF48403">
    <property type="entry name" value="Ankyrin repeat"/>
    <property type="match status" value="2"/>
</dbReference>
<feature type="domain" description="NACHT" evidence="4">
    <location>
        <begin position="396"/>
        <end position="542"/>
    </location>
</feature>
<evidence type="ECO:0000313" key="6">
    <source>
        <dbReference type="Proteomes" id="UP000076552"/>
    </source>
</evidence>
<feature type="repeat" description="ANK" evidence="2">
    <location>
        <begin position="1266"/>
        <end position="1298"/>
    </location>
</feature>
<feature type="repeat" description="ANK" evidence="2">
    <location>
        <begin position="935"/>
        <end position="967"/>
    </location>
</feature>
<dbReference type="GO" id="GO:0003824">
    <property type="term" value="F:catalytic activity"/>
    <property type="evidence" value="ECO:0007669"/>
    <property type="project" value="InterPro"/>
</dbReference>
<feature type="repeat" description="ANK" evidence="2">
    <location>
        <begin position="1096"/>
        <end position="1128"/>
    </location>
</feature>
<dbReference type="InterPro" id="IPR054471">
    <property type="entry name" value="GPIID_WHD"/>
</dbReference>
<feature type="repeat" description="ANK" evidence="2">
    <location>
        <begin position="1233"/>
        <end position="1265"/>
    </location>
</feature>
<dbReference type="Gene3D" id="1.25.40.20">
    <property type="entry name" value="Ankyrin repeat-containing domain"/>
    <property type="match status" value="3"/>
</dbReference>
<dbReference type="PRINTS" id="PR01415">
    <property type="entry name" value="ANKYRIN"/>
</dbReference>
<dbReference type="Gene3D" id="3.40.50.300">
    <property type="entry name" value="P-loop containing nucleotide triphosphate hydrolases"/>
    <property type="match status" value="1"/>
</dbReference>
<name>A0A166VZ99_9PEZI</name>
<comment type="caution">
    <text evidence="5">The sequence shown here is derived from an EMBL/GenBank/DDBJ whole genome shotgun (WGS) entry which is preliminary data.</text>
</comment>
<dbReference type="PANTHER" id="PTHR46082">
    <property type="entry name" value="ATP/GTP-BINDING PROTEIN-RELATED"/>
    <property type="match status" value="1"/>
</dbReference>
<feature type="repeat" description="ANK" evidence="2">
    <location>
        <begin position="870"/>
        <end position="902"/>
    </location>
</feature>
<gene>
    <name evidence="5" type="ORF">CT0861_04343</name>
</gene>
<dbReference type="Pfam" id="PF24883">
    <property type="entry name" value="NPHP3_N"/>
    <property type="match status" value="1"/>
</dbReference>
<dbReference type="InterPro" id="IPR035994">
    <property type="entry name" value="Nucleoside_phosphorylase_sf"/>
</dbReference>
<keyword evidence="1" id="KW-0677">Repeat</keyword>
<dbReference type="InterPro" id="IPR036770">
    <property type="entry name" value="Ankyrin_rpt-contain_sf"/>
</dbReference>
<feature type="region of interest" description="Disordered" evidence="3">
    <location>
        <begin position="176"/>
        <end position="215"/>
    </location>
</feature>
<dbReference type="STRING" id="708197.A0A166VZ99"/>
<feature type="repeat" description="ANK" evidence="2">
    <location>
        <begin position="1047"/>
        <end position="1079"/>
    </location>
</feature>
<feature type="repeat" description="ANK" evidence="2">
    <location>
        <begin position="991"/>
        <end position="1018"/>
    </location>
</feature>
<organism evidence="5 6">
    <name type="scientific">Colletotrichum tofieldiae</name>
    <dbReference type="NCBI Taxonomy" id="708197"/>
    <lineage>
        <taxon>Eukaryota</taxon>
        <taxon>Fungi</taxon>
        <taxon>Dikarya</taxon>
        <taxon>Ascomycota</taxon>
        <taxon>Pezizomycotina</taxon>
        <taxon>Sordariomycetes</taxon>
        <taxon>Hypocreomycetidae</taxon>
        <taxon>Glomerellales</taxon>
        <taxon>Glomerellaceae</taxon>
        <taxon>Colletotrichum</taxon>
        <taxon>Colletotrichum spaethianum species complex</taxon>
    </lineage>
</organism>
<dbReference type="PROSITE" id="PS50837">
    <property type="entry name" value="NACHT"/>
    <property type="match status" value="1"/>
</dbReference>
<protein>
    <submittedName>
        <fullName evidence="5">Ankyrin repeat protein</fullName>
    </submittedName>
</protein>
<dbReference type="PANTHER" id="PTHR46082:SF11">
    <property type="entry name" value="AAA+ ATPASE DOMAIN-CONTAINING PROTEIN-RELATED"/>
    <property type="match status" value="1"/>
</dbReference>